<dbReference type="Gene3D" id="3.30.70.1430">
    <property type="entry name" value="Multidrug efflux transporter AcrB pore domain"/>
    <property type="match status" value="2"/>
</dbReference>
<keyword evidence="1" id="KW-1133">Transmembrane helix</keyword>
<dbReference type="Gene3D" id="3.30.2090.10">
    <property type="entry name" value="Multidrug efflux transporter AcrB TolC docking domain, DN and DC subdomains"/>
    <property type="match status" value="2"/>
</dbReference>
<proteinExistence type="predicted"/>
<keyword evidence="1" id="KW-0812">Transmembrane</keyword>
<accession>A0ABP7M7S7</accession>
<feature type="transmembrane region" description="Helical" evidence="1">
    <location>
        <begin position="386"/>
        <end position="410"/>
    </location>
</feature>
<feature type="transmembrane region" description="Helical" evidence="1">
    <location>
        <begin position="860"/>
        <end position="879"/>
    </location>
</feature>
<gene>
    <name evidence="2" type="ORF">GCM10022229_06210</name>
</gene>
<feature type="transmembrane region" description="Helical" evidence="1">
    <location>
        <begin position="916"/>
        <end position="941"/>
    </location>
</feature>
<feature type="transmembrane region" description="Helical" evidence="1">
    <location>
        <begin position="431"/>
        <end position="451"/>
    </location>
</feature>
<dbReference type="PANTHER" id="PTHR32063:SF14">
    <property type="entry name" value="BLL4319 PROTEIN"/>
    <property type="match status" value="1"/>
</dbReference>
<dbReference type="EMBL" id="BAAAZU010000003">
    <property type="protein sequence ID" value="GAA3915823.1"/>
    <property type="molecule type" value="Genomic_DNA"/>
</dbReference>
<organism evidence="2 3">
    <name type="scientific">Luteimonas lutimaris</name>
    <dbReference type="NCBI Taxonomy" id="698645"/>
    <lineage>
        <taxon>Bacteria</taxon>
        <taxon>Pseudomonadati</taxon>
        <taxon>Pseudomonadota</taxon>
        <taxon>Gammaproteobacteria</taxon>
        <taxon>Lysobacterales</taxon>
        <taxon>Lysobacteraceae</taxon>
        <taxon>Luteimonas</taxon>
    </lineage>
</organism>
<evidence type="ECO:0000313" key="3">
    <source>
        <dbReference type="Proteomes" id="UP001501727"/>
    </source>
</evidence>
<feature type="transmembrane region" description="Helical" evidence="1">
    <location>
        <begin position="360"/>
        <end position="380"/>
    </location>
</feature>
<dbReference type="Pfam" id="PF00873">
    <property type="entry name" value="ACR_tran"/>
    <property type="match status" value="1"/>
</dbReference>
<keyword evidence="1" id="KW-0472">Membrane</keyword>
<keyword evidence="3" id="KW-1185">Reference proteome</keyword>
<dbReference type="InterPro" id="IPR027463">
    <property type="entry name" value="AcrB_DN_DC_subdom"/>
</dbReference>
<dbReference type="SUPFAM" id="SSF82714">
    <property type="entry name" value="Multidrug efflux transporter AcrB TolC docking domain, DN and DC subdomains"/>
    <property type="match status" value="2"/>
</dbReference>
<feature type="transmembrane region" description="Helical" evidence="1">
    <location>
        <begin position="962"/>
        <end position="981"/>
    </location>
</feature>
<reference evidence="3" key="1">
    <citation type="journal article" date="2019" name="Int. J. Syst. Evol. Microbiol.">
        <title>The Global Catalogue of Microorganisms (GCM) 10K type strain sequencing project: providing services to taxonomists for standard genome sequencing and annotation.</title>
        <authorList>
            <consortium name="The Broad Institute Genomics Platform"/>
            <consortium name="The Broad Institute Genome Sequencing Center for Infectious Disease"/>
            <person name="Wu L."/>
            <person name="Ma J."/>
        </authorList>
    </citation>
    <scope>NUCLEOTIDE SEQUENCE [LARGE SCALE GENOMIC DNA]</scope>
    <source>
        <strain evidence="3">JCM 16916</strain>
    </source>
</reference>
<dbReference type="SUPFAM" id="SSF82866">
    <property type="entry name" value="Multidrug efflux transporter AcrB transmembrane domain"/>
    <property type="match status" value="2"/>
</dbReference>
<feature type="transmembrane region" description="Helical" evidence="1">
    <location>
        <begin position="993"/>
        <end position="1019"/>
    </location>
</feature>
<sequence length="1047" mass="112342">MLLSDVSIRRPVFATVVSLLLMVLGVMAFSRLTLRELPAIDPPIVSVDVNYPGASAAVVETRITQVLEDALSGIEGVDIIQSRSRNGRAGVTLEFSLTRDIEAAANDVRDAISRVANRLPEEADPPQVAKADSDSDTILWLNMSSTTMDTLELSDYADRYIVDRLSSLDGVAQVRIGGRQRYAMRIWLDAAAMAARGITPNDIETALRAENVELPAGRIESQTRDFTLRVARGYATPQDFAAMPLRKGADGYVVRLGDVAQVELASAERRAYYYSNGQPNIGLGIVKTSTANALDVTRAARAAAVEIQKSLPEGTHIFVAFDDTVFIEASIERVYATLVEAVVLVLLVIWLFLGSLRAALIPAVTVPVCLLAAFIPLYLFGYSINLLTLLALVLAIGLVVDDAIVVLENIQRRVDLGEPKLVAAVRGTKQVAFAVIATTTVLVAVFLPVGFMEGNTGRLFRELSVALAGAVALSAFVALTLTPMMASKLVRPHRQEKSNPINRGFNRLLGRVGSGYRGLLERMVAVRPAGIVAGVVLTMLACLAAAWGLSRIVPSELAPAEDRGAFFVSIVGPEGAGFDYTVRQIKQVESIFAERVKGDDPVIERYNTRAPGGWGASEEMHTGNVIVFLKDWRERDQSTAEVADSLRQELDGLSGVRAQPRVGGGLVGSRGQPIQIVLGGPEYAEIAQWRDIMMERMEANPGFFSVDSDYKETRPQMRVQIDRARASDLGVSVTDIGRALETMMGSRQVTTFVQEGEEYDVLVQAGRAGRAEPADLDAIQVRARNGDLVPLSNLVTLSELAEPGSFNRFNRMRAITVSAGLAPGYSMGEAIDFLENVARTDLPDYAQISWKGESREFQKAGGAVLLTFTLALLVVYLVLAAQFESFIHPFVIMLTVPLGVLGALIGLAITGGTLNLFSQIGIVMLVGLAAKNGILIVEFANQLRDEGRSVGQAIVESSVVRLRPILMTSIATAVGAVPLVVAGGPGSASRATIGVVVIFGVAFSTLLSLFVVPAFYALLAPFTRSPDAVAQELAVQEKQTPSVGGHA</sequence>
<dbReference type="PRINTS" id="PR00702">
    <property type="entry name" value="ACRIFLAVINRP"/>
</dbReference>
<dbReference type="Proteomes" id="UP001501727">
    <property type="component" value="Unassembled WGS sequence"/>
</dbReference>
<dbReference type="Gene3D" id="3.30.70.1320">
    <property type="entry name" value="Multidrug efflux transporter AcrB pore domain like"/>
    <property type="match status" value="1"/>
</dbReference>
<dbReference type="Gene3D" id="1.20.1640.10">
    <property type="entry name" value="Multidrug efflux transporter AcrB transmembrane domain"/>
    <property type="match status" value="2"/>
</dbReference>
<comment type="caution">
    <text evidence="2">The sequence shown here is derived from an EMBL/GenBank/DDBJ whole genome shotgun (WGS) entry which is preliminary data.</text>
</comment>
<evidence type="ECO:0000256" key="1">
    <source>
        <dbReference type="SAM" id="Phobius"/>
    </source>
</evidence>
<name>A0ABP7M7S7_9GAMM</name>
<dbReference type="Gene3D" id="3.30.70.1440">
    <property type="entry name" value="Multidrug efflux transporter AcrB pore domain"/>
    <property type="match status" value="1"/>
</dbReference>
<feature type="transmembrane region" description="Helical" evidence="1">
    <location>
        <begin position="886"/>
        <end position="910"/>
    </location>
</feature>
<dbReference type="PANTHER" id="PTHR32063">
    <property type="match status" value="1"/>
</dbReference>
<feature type="transmembrane region" description="Helical" evidence="1">
    <location>
        <begin position="529"/>
        <end position="549"/>
    </location>
</feature>
<dbReference type="InterPro" id="IPR001036">
    <property type="entry name" value="Acrflvin-R"/>
</dbReference>
<feature type="transmembrane region" description="Helical" evidence="1">
    <location>
        <begin position="12"/>
        <end position="34"/>
    </location>
</feature>
<dbReference type="SUPFAM" id="SSF82693">
    <property type="entry name" value="Multidrug efflux transporter AcrB pore domain, PN1, PN2, PC1 and PC2 subdomains"/>
    <property type="match status" value="3"/>
</dbReference>
<evidence type="ECO:0000313" key="2">
    <source>
        <dbReference type="EMBL" id="GAA3915823.1"/>
    </source>
</evidence>
<feature type="transmembrane region" description="Helical" evidence="1">
    <location>
        <begin position="334"/>
        <end position="353"/>
    </location>
</feature>
<protein>
    <submittedName>
        <fullName evidence="2">Efflux RND transporter permease subunit</fullName>
    </submittedName>
</protein>
<feature type="transmembrane region" description="Helical" evidence="1">
    <location>
        <begin position="463"/>
        <end position="486"/>
    </location>
</feature>
<dbReference type="RefSeq" id="WP_344758469.1">
    <property type="nucleotide sequence ID" value="NZ_BAAAZU010000003.1"/>
</dbReference>